<accession>A0AAE1K5C6</accession>
<sequence length="164" mass="18708">MGENLSMATAAREVRDFIYEIPFPIEDKPRYLMAGIEDVVGKIYKVNKDRTISPSTTKEGIGSGHLHALQILEEGYHEDMRVKEAIALAQRALTWAIIKDWMTGGIIHVYYMANNGRVHRESFETEIELDIEEAKIACIGLREKFDNGEFDVDNLISEVQYIDD</sequence>
<dbReference type="GO" id="GO:0051603">
    <property type="term" value="P:proteolysis involved in protein catabolic process"/>
    <property type="evidence" value="ECO:0007669"/>
    <property type="project" value="InterPro"/>
</dbReference>
<gene>
    <name evidence="1" type="ORF">QN277_025629</name>
</gene>
<dbReference type="Proteomes" id="UP001293593">
    <property type="component" value="Unassembled WGS sequence"/>
</dbReference>
<dbReference type="InterPro" id="IPR001353">
    <property type="entry name" value="Proteasome_sua/b"/>
</dbReference>
<dbReference type="Gene3D" id="3.60.20.10">
    <property type="entry name" value="Glutamine Phosphoribosylpyrophosphate, subunit 1, domain 1"/>
    <property type="match status" value="1"/>
</dbReference>
<dbReference type="SUPFAM" id="SSF56235">
    <property type="entry name" value="N-terminal nucleophile aminohydrolases (Ntn hydrolases)"/>
    <property type="match status" value="1"/>
</dbReference>
<dbReference type="Pfam" id="PF00227">
    <property type="entry name" value="Proteasome"/>
    <property type="match status" value="1"/>
</dbReference>
<evidence type="ECO:0000313" key="1">
    <source>
        <dbReference type="EMBL" id="KAK4264455.1"/>
    </source>
</evidence>
<evidence type="ECO:0000313" key="2">
    <source>
        <dbReference type="Proteomes" id="UP001293593"/>
    </source>
</evidence>
<name>A0AAE1K5C6_9FABA</name>
<comment type="caution">
    <text evidence="1">The sequence shown here is derived from an EMBL/GenBank/DDBJ whole genome shotgun (WGS) entry which is preliminary data.</text>
</comment>
<dbReference type="AlphaFoldDB" id="A0AAE1K5C6"/>
<protein>
    <submittedName>
        <fullName evidence="1">Uncharacterized protein</fullName>
    </submittedName>
</protein>
<dbReference type="EMBL" id="JAWXYG010000008">
    <property type="protein sequence ID" value="KAK4264455.1"/>
    <property type="molecule type" value="Genomic_DNA"/>
</dbReference>
<dbReference type="InterPro" id="IPR029055">
    <property type="entry name" value="Ntn_hydrolases_N"/>
</dbReference>
<proteinExistence type="predicted"/>
<keyword evidence="2" id="KW-1185">Reference proteome</keyword>
<dbReference type="GO" id="GO:0005839">
    <property type="term" value="C:proteasome core complex"/>
    <property type="evidence" value="ECO:0007669"/>
    <property type="project" value="InterPro"/>
</dbReference>
<organism evidence="1 2">
    <name type="scientific">Acacia crassicarpa</name>
    <name type="common">northern wattle</name>
    <dbReference type="NCBI Taxonomy" id="499986"/>
    <lineage>
        <taxon>Eukaryota</taxon>
        <taxon>Viridiplantae</taxon>
        <taxon>Streptophyta</taxon>
        <taxon>Embryophyta</taxon>
        <taxon>Tracheophyta</taxon>
        <taxon>Spermatophyta</taxon>
        <taxon>Magnoliopsida</taxon>
        <taxon>eudicotyledons</taxon>
        <taxon>Gunneridae</taxon>
        <taxon>Pentapetalae</taxon>
        <taxon>rosids</taxon>
        <taxon>fabids</taxon>
        <taxon>Fabales</taxon>
        <taxon>Fabaceae</taxon>
        <taxon>Caesalpinioideae</taxon>
        <taxon>mimosoid clade</taxon>
        <taxon>Acacieae</taxon>
        <taxon>Acacia</taxon>
    </lineage>
</organism>
<reference evidence="1" key="1">
    <citation type="submission" date="2023-10" db="EMBL/GenBank/DDBJ databases">
        <title>Chromosome-level genome of the transformable northern wattle, Acacia crassicarpa.</title>
        <authorList>
            <person name="Massaro I."/>
            <person name="Sinha N.R."/>
            <person name="Poethig S."/>
            <person name="Leichty A.R."/>
        </authorList>
    </citation>
    <scope>NUCLEOTIDE SEQUENCE</scope>
    <source>
        <strain evidence="1">Acra3RX</strain>
        <tissue evidence="1">Leaf</tissue>
    </source>
</reference>